<dbReference type="InterPro" id="IPR013783">
    <property type="entry name" value="Ig-like_fold"/>
</dbReference>
<evidence type="ECO:0000313" key="12">
    <source>
        <dbReference type="Proteomes" id="UP001221413"/>
    </source>
</evidence>
<comment type="caution">
    <text evidence="11">The sequence shown here is derived from an EMBL/GenBank/DDBJ whole genome shotgun (WGS) entry which is preliminary data.</text>
</comment>
<dbReference type="Pfam" id="PF04193">
    <property type="entry name" value="PQ-loop"/>
    <property type="match status" value="2"/>
</dbReference>
<dbReference type="InterPro" id="IPR002909">
    <property type="entry name" value="IPT_dom"/>
</dbReference>
<feature type="transmembrane region" description="Helical" evidence="9">
    <location>
        <begin position="1312"/>
        <end position="1332"/>
    </location>
</feature>
<sequence>MKSEPPHTTDGRDFNFADYTTQDDLLQSFGGDNHNAAAASVNPSDSSYLLGLDNDYLLAPFDSGNDTFAFRGAAGSPSPPESQEQSPKSINTSPNSSESSPPQIPGGKGLDSLTMMTDGEDDFPMLDGAGDTVTFSLSSSNGFFGSNFTPLVPAPTHLSAPLGGLDKMSVDDTAKFFDFESAASSPLAVKIESGSSNGSQRQSSMPRFLPDSTMISNTLNPQLSFSTPPYSTNRKKRRSEAPTLSPNSTDALATFTFDTNSHPSPASSAANGVHHRRAKRQNSTSTSGEEEATFMRSAGFHPAKAFGFGGWSPVSFSGTSPMANLLGYVPTPNTNNGDISYTLTLRGDQPGGRINEKSRVETQIRVNLNLSPLPPGVSKLHLPTHTISKPKLLSKPPHQKNPDTLELYTSLICASAVEGNPELLQKVLRRAIDDPLQERVFGAKGSSDDSKEPTDVDKPLNGGEVRICTGCITRERKRAARKKIKKVEEEESWARDENKRIIVFNCSEILEWGPPEAQRKAEMEANDGEVLSVLDGNAEIWLPMRIACYCRHQSEKTGFRIILTIKDQNDNLVAQNITPPILITDDHKTNAPSQPAPQQPVTHVTSKGATSPPIVPSGPVPVAPAPPGNALPYSASETNLLSMDRVDRTAVKTSRGGHSRQNSRQSSVGMQSPPPPPYMATAGPSAKKRKANPSSKARSELTMTKIDTSASASAGPPSAPPFTGQPFTPSAQNVPMTGVFEQPQNPFAPSTPHENGPAPNYFGFHNRNQSIDSLGGLQIFSAPTSAQASRVPSRVASPVQQFSVPQNPRPVFTPAQFAQVQSQLLNVANGQLSQALIPFDITRIVPTEGPCQGGIEVTILGSGFQRSHTVYFGERQAPRTEYWSDTTIVCLLPPSSKPGSVPVVMRYAAQPAMTLPGRAGRFMYTDDTEQKMLALALQVINAKWSGKIEPPKDIAMRLLMDEKSPDLEGQLLKLLDIVDMDDSPYPAKFNLRNRQGQTLLHHACALGFGRFTAALLARGANPDAMDKGGFTPTHFAVLKGHKELVRRLRVNRADVNARSLSGVAPEDFTDAEDILAELSFARVRSRRPSVSSVASAPGRVMNGRRSRSGSESLALAMEGWEPFATREDSEDPTTDRDDQEMVDDEDLWIRPKRTISGRNLSKLAMRAEKPPSRSASMSNLAALSEASTAVPRVLANLTLNLPNFHNFNLNLPNLNLQNFQQQMHLNLQGLQGQTARFNALLQGQRDAADNNAAAAAVAAAPSPNGSREDCNDGKLRVLGEAVAPQVAARRSEEEALRAHHEKMKRIRGDRRLFFFWLPVCILLLLTMLSSWGSEAWIIVRTTYEVVCERMAEAAEATAGARRRIVEVGVHTAHLEACGSSTTSSSSTDDSFGWLAMESLLLSSQLAGGVLPRHCQPQNAFLAFVSAQLQTCIPTTMTFLSSVAGVLSITAWLFAQLPQIIKNYRLQSSESLSFMFILIWCLGDSSNLLGAVLLNQMTFQKVVAAYYVLVDVVLVTQWRWYNRPSKKAADELDDSRRSSASGRDKESRIAAANANPDAGRAKPKPANVFMTLALLLHIVRAAPITTAAAPSDDLDKTRLVGMILGWSSTLLYLSSRLPQIYLNHQRRSVSGLSPLLFAAAFCGNLFYSSSLLLNPSAWRDLPAFGEGGWVGENGTSTAAWWTDTLPFLLGSAGVLAQDGYIGLQFWKWGGKLEEDEESPVQVIVGVESEDGENDDKASGKRGKAVDVKERSYFDEQTALLARMNGVYGTSAESSRSAELRRYNANGMLPVESKHQFDGNLYEISRSQITVSVIGHDANRLLKESIGFFDGHEQLTVGIGERQQHAAEFDLIGYIDYSHEFYHRGKTKALLLRQELTRIDAMSTII</sequence>
<dbReference type="Proteomes" id="UP001221413">
    <property type="component" value="Unassembled WGS sequence"/>
</dbReference>
<dbReference type="InterPro" id="IPR006603">
    <property type="entry name" value="PQ-loop_rpt"/>
</dbReference>
<feature type="compositionally biased region" description="Pro residues" evidence="8">
    <location>
        <begin position="613"/>
        <end position="629"/>
    </location>
</feature>
<dbReference type="Gene3D" id="1.20.1280.290">
    <property type="match status" value="2"/>
</dbReference>
<dbReference type="GO" id="GO:0000329">
    <property type="term" value="C:fungal-type vacuole membrane"/>
    <property type="evidence" value="ECO:0007669"/>
    <property type="project" value="TreeGrafter"/>
</dbReference>
<dbReference type="Pfam" id="PF25603">
    <property type="entry name" value="SPT23_MGA2_DBD"/>
    <property type="match status" value="1"/>
</dbReference>
<feature type="repeat" description="ANK" evidence="7">
    <location>
        <begin position="995"/>
        <end position="1027"/>
    </location>
</feature>
<dbReference type="Gene3D" id="1.25.40.20">
    <property type="entry name" value="Ankyrin repeat-containing domain"/>
    <property type="match status" value="1"/>
</dbReference>
<feature type="compositionally biased region" description="Polar residues" evidence="8">
    <location>
        <begin position="692"/>
        <end position="708"/>
    </location>
</feature>
<evidence type="ECO:0000256" key="7">
    <source>
        <dbReference type="PROSITE-ProRule" id="PRU00023"/>
    </source>
</evidence>
<feature type="compositionally biased region" description="Low complexity" evidence="8">
    <location>
        <begin position="193"/>
        <end position="204"/>
    </location>
</feature>
<feature type="compositionally biased region" description="Basic and acidic residues" evidence="8">
    <location>
        <begin position="1530"/>
        <end position="1547"/>
    </location>
</feature>
<feature type="compositionally biased region" description="Polar residues" evidence="8">
    <location>
        <begin position="599"/>
        <end position="609"/>
    </location>
</feature>
<dbReference type="PROSITE" id="PS50297">
    <property type="entry name" value="ANK_REP_REGION"/>
    <property type="match status" value="2"/>
</dbReference>
<dbReference type="SMART" id="SM00248">
    <property type="entry name" value="ANK"/>
    <property type="match status" value="3"/>
</dbReference>
<accession>A0AAD6NFS4</accession>
<feature type="region of interest" description="Disordered" evidence="8">
    <location>
        <begin position="1530"/>
        <end position="1561"/>
    </location>
</feature>
<comment type="similarity">
    <text evidence="5">Belongs to the laat-1 family.</text>
</comment>
<name>A0AAD6NFS4_DREDA</name>
<feature type="region of interest" description="Disordered" evidence="8">
    <location>
        <begin position="1122"/>
        <end position="1145"/>
    </location>
</feature>
<feature type="transmembrane region" description="Helical" evidence="9">
    <location>
        <begin position="1475"/>
        <end position="1496"/>
    </location>
</feature>
<feature type="compositionally biased region" description="Acidic residues" evidence="8">
    <location>
        <begin position="1128"/>
        <end position="1145"/>
    </location>
</feature>
<evidence type="ECO:0000256" key="1">
    <source>
        <dbReference type="ARBA" id="ARBA00004141"/>
    </source>
</evidence>
<comment type="subcellular location">
    <subcellularLocation>
        <location evidence="1">Membrane</location>
        <topology evidence="1">Multi-pass membrane protein</topology>
    </subcellularLocation>
</comment>
<feature type="transmembrane region" description="Helical" evidence="9">
    <location>
        <begin position="1436"/>
        <end position="1454"/>
    </location>
</feature>
<evidence type="ECO:0000259" key="10">
    <source>
        <dbReference type="SMART" id="SM00429"/>
    </source>
</evidence>
<feature type="region of interest" description="Disordered" evidence="8">
    <location>
        <begin position="191"/>
        <end position="292"/>
    </location>
</feature>
<feature type="region of interest" description="Disordered" evidence="8">
    <location>
        <begin position="68"/>
        <end position="118"/>
    </location>
</feature>
<evidence type="ECO:0000313" key="11">
    <source>
        <dbReference type="EMBL" id="KAJ6256524.1"/>
    </source>
</evidence>
<dbReference type="PANTHER" id="PTHR16201">
    <property type="entry name" value="SEVEN TRANSMEMBRANE PROTEIN 1-RELATED"/>
    <property type="match status" value="1"/>
</dbReference>
<dbReference type="GO" id="GO:0034488">
    <property type="term" value="P:basic amino acid transmembrane export from vacuole"/>
    <property type="evidence" value="ECO:0007669"/>
    <property type="project" value="TreeGrafter"/>
</dbReference>
<dbReference type="InterPro" id="IPR002110">
    <property type="entry name" value="Ankyrin_rpt"/>
</dbReference>
<comment type="catalytic activity">
    <reaction evidence="6">
        <text>L-histidine(out) + L-arginine(in) = L-histidine(in) + L-arginine(out)</text>
        <dbReference type="Rhea" id="RHEA:71063"/>
        <dbReference type="ChEBI" id="CHEBI:32682"/>
        <dbReference type="ChEBI" id="CHEBI:57595"/>
    </reaction>
</comment>
<organism evidence="11 12">
    <name type="scientific">Drechslerella dactyloides</name>
    <name type="common">Nematode-trapping fungus</name>
    <name type="synonym">Arthrobotrys dactyloides</name>
    <dbReference type="NCBI Taxonomy" id="74499"/>
    <lineage>
        <taxon>Eukaryota</taxon>
        <taxon>Fungi</taxon>
        <taxon>Dikarya</taxon>
        <taxon>Ascomycota</taxon>
        <taxon>Pezizomycotina</taxon>
        <taxon>Orbiliomycetes</taxon>
        <taxon>Orbiliales</taxon>
        <taxon>Orbiliaceae</taxon>
        <taxon>Drechslerella</taxon>
    </lineage>
</organism>
<dbReference type="SMART" id="SM00679">
    <property type="entry name" value="CTNS"/>
    <property type="match status" value="2"/>
</dbReference>
<keyword evidence="4 9" id="KW-0472">Membrane</keyword>
<feature type="domain" description="IPT/TIG" evidence="10">
    <location>
        <begin position="841"/>
        <end position="925"/>
    </location>
</feature>
<dbReference type="EMBL" id="JAQGDS010000012">
    <property type="protein sequence ID" value="KAJ6256524.1"/>
    <property type="molecule type" value="Genomic_DNA"/>
</dbReference>
<dbReference type="GO" id="GO:0015174">
    <property type="term" value="F:basic amino acid transmembrane transporter activity"/>
    <property type="evidence" value="ECO:0007669"/>
    <property type="project" value="TreeGrafter"/>
</dbReference>
<proteinExistence type="inferred from homology"/>
<dbReference type="Pfam" id="PF01833">
    <property type="entry name" value="TIG"/>
    <property type="match status" value="1"/>
</dbReference>
<evidence type="ECO:0000256" key="4">
    <source>
        <dbReference type="ARBA" id="ARBA00023136"/>
    </source>
</evidence>
<dbReference type="PANTHER" id="PTHR16201:SF34">
    <property type="entry name" value="LYSOSOMAL AMINO ACID TRANSPORTER 1"/>
    <property type="match status" value="1"/>
</dbReference>
<dbReference type="CDD" id="cd00102">
    <property type="entry name" value="IPT"/>
    <property type="match status" value="1"/>
</dbReference>
<evidence type="ECO:0000256" key="5">
    <source>
        <dbReference type="ARBA" id="ARBA00038039"/>
    </source>
</evidence>
<feature type="compositionally biased region" description="Polar residues" evidence="8">
    <location>
        <begin position="242"/>
        <end position="262"/>
    </location>
</feature>
<keyword evidence="2 9" id="KW-0812">Transmembrane</keyword>
<dbReference type="SMART" id="SM00429">
    <property type="entry name" value="IPT"/>
    <property type="match status" value="1"/>
</dbReference>
<feature type="compositionally biased region" description="Polar residues" evidence="8">
    <location>
        <begin position="213"/>
        <end position="232"/>
    </location>
</feature>
<feature type="repeat" description="ANK" evidence="7">
    <location>
        <begin position="1028"/>
        <end position="1060"/>
    </location>
</feature>
<dbReference type="PROSITE" id="PS50088">
    <property type="entry name" value="ANK_REPEAT"/>
    <property type="match status" value="2"/>
</dbReference>
<dbReference type="Pfam" id="PF12796">
    <property type="entry name" value="Ank_2"/>
    <property type="match status" value="1"/>
</dbReference>
<evidence type="ECO:0000256" key="9">
    <source>
        <dbReference type="SAM" id="Phobius"/>
    </source>
</evidence>
<evidence type="ECO:0000256" key="2">
    <source>
        <dbReference type="ARBA" id="ARBA00022692"/>
    </source>
</evidence>
<keyword evidence="12" id="KW-1185">Reference proteome</keyword>
<evidence type="ECO:0000256" key="3">
    <source>
        <dbReference type="ARBA" id="ARBA00022989"/>
    </source>
</evidence>
<protein>
    <recommendedName>
        <fullName evidence="10">IPT/TIG domain-containing protein</fullName>
    </recommendedName>
</protein>
<feature type="transmembrane region" description="Helical" evidence="9">
    <location>
        <begin position="1502"/>
        <end position="1520"/>
    </location>
</feature>
<dbReference type="InterPro" id="IPR051415">
    <property type="entry name" value="LAAT-1"/>
</dbReference>
<dbReference type="Gene3D" id="2.60.40.10">
    <property type="entry name" value="Immunoglobulins"/>
    <property type="match status" value="1"/>
</dbReference>
<dbReference type="InterPro" id="IPR014756">
    <property type="entry name" value="Ig_E-set"/>
</dbReference>
<evidence type="ECO:0000256" key="6">
    <source>
        <dbReference type="ARBA" id="ARBA00050768"/>
    </source>
</evidence>
<reference evidence="11" key="1">
    <citation type="submission" date="2023-01" db="EMBL/GenBank/DDBJ databases">
        <title>The chitinases involved in constricting ring structure development in the nematode-trapping fungus Drechslerella dactyloides.</title>
        <authorList>
            <person name="Wang R."/>
            <person name="Zhang L."/>
            <person name="Tang P."/>
            <person name="Li S."/>
            <person name="Liang L."/>
        </authorList>
    </citation>
    <scope>NUCLEOTIDE SEQUENCE</scope>
    <source>
        <strain evidence="11">YMF1.00031</strain>
    </source>
</reference>
<feature type="compositionally biased region" description="Low complexity" evidence="8">
    <location>
        <begin position="81"/>
        <end position="101"/>
    </location>
</feature>
<dbReference type="SUPFAM" id="SSF48403">
    <property type="entry name" value="Ankyrin repeat"/>
    <property type="match status" value="1"/>
</dbReference>
<feature type="compositionally biased region" description="Polar residues" evidence="8">
    <location>
        <begin position="659"/>
        <end position="670"/>
    </location>
</feature>
<feature type="region of interest" description="Disordered" evidence="8">
    <location>
        <begin position="583"/>
        <end position="729"/>
    </location>
</feature>
<evidence type="ECO:0000256" key="8">
    <source>
        <dbReference type="SAM" id="MobiDB-lite"/>
    </source>
</evidence>
<dbReference type="FunFam" id="1.20.1280.290:FF:000009">
    <property type="entry name" value="PQ loop repeat family protein"/>
    <property type="match status" value="1"/>
</dbReference>
<gene>
    <name evidence="11" type="ORF">Dda_8386</name>
</gene>
<keyword evidence="3 9" id="KW-1133">Transmembrane helix</keyword>
<dbReference type="InterPro" id="IPR036770">
    <property type="entry name" value="Ankyrin_rpt-contain_sf"/>
</dbReference>
<keyword evidence="7" id="KW-0040">ANK repeat</keyword>
<dbReference type="SUPFAM" id="SSF81296">
    <property type="entry name" value="E set domains"/>
    <property type="match status" value="1"/>
</dbReference>
<dbReference type="InterPro" id="IPR057962">
    <property type="entry name" value="SPT23_MGA2_DBD"/>
</dbReference>